<feature type="binding site" evidence="5">
    <location>
        <position position="104"/>
    </location>
    <ligand>
        <name>S-adenosyl-L-methionine</name>
        <dbReference type="ChEBI" id="CHEBI:59789"/>
    </ligand>
</feature>
<evidence type="ECO:0000256" key="5">
    <source>
        <dbReference type="HAMAP-Rule" id="MF_00658"/>
    </source>
</evidence>
<comment type="similarity">
    <text evidence="4 5">Belongs to the RNA methyltransferase RlmH family.</text>
</comment>
<dbReference type="CDD" id="cd18081">
    <property type="entry name" value="RlmH-like"/>
    <property type="match status" value="1"/>
</dbReference>
<reference evidence="6 7" key="1">
    <citation type="submission" date="2019-03" db="EMBL/GenBank/DDBJ databases">
        <title>Genomic Encyclopedia of Type Strains, Phase IV (KMG-IV): sequencing the most valuable type-strain genomes for metagenomic binning, comparative biology and taxonomic classification.</title>
        <authorList>
            <person name="Goeker M."/>
        </authorList>
    </citation>
    <scope>NUCLEOTIDE SEQUENCE [LARGE SCALE GENOMIC DNA]</scope>
    <source>
        <strain evidence="6 7">DSM 25287</strain>
    </source>
</reference>
<keyword evidence="3 5" id="KW-0949">S-adenosyl-L-methionine</keyword>
<evidence type="ECO:0000313" key="6">
    <source>
        <dbReference type="EMBL" id="TCO81058.1"/>
    </source>
</evidence>
<keyword evidence="7" id="KW-1185">Reference proteome</keyword>
<dbReference type="GO" id="GO:0070038">
    <property type="term" value="F:rRNA (pseudouridine-N3-)-methyltransferase activity"/>
    <property type="evidence" value="ECO:0007669"/>
    <property type="project" value="UniProtKB-UniRule"/>
</dbReference>
<dbReference type="Gene3D" id="3.40.1280.10">
    <property type="match status" value="1"/>
</dbReference>
<dbReference type="InterPro" id="IPR029026">
    <property type="entry name" value="tRNA_m1G_MTases_N"/>
</dbReference>
<feature type="binding site" evidence="5">
    <location>
        <begin position="123"/>
        <end position="128"/>
    </location>
    <ligand>
        <name>S-adenosyl-L-methionine</name>
        <dbReference type="ChEBI" id="CHEBI:59789"/>
    </ligand>
</feature>
<name>A0A4R2LDX2_9GAMM</name>
<evidence type="ECO:0000313" key="7">
    <source>
        <dbReference type="Proteomes" id="UP000295765"/>
    </source>
</evidence>
<accession>A0A4R2LDX2</accession>
<evidence type="ECO:0000256" key="2">
    <source>
        <dbReference type="ARBA" id="ARBA00022679"/>
    </source>
</evidence>
<dbReference type="Pfam" id="PF02590">
    <property type="entry name" value="SPOUT_MTase"/>
    <property type="match status" value="1"/>
</dbReference>
<dbReference type="RefSeq" id="WP_132542254.1">
    <property type="nucleotide sequence ID" value="NZ_SLWY01000010.1"/>
</dbReference>
<comment type="subunit">
    <text evidence="5">Homodimer.</text>
</comment>
<keyword evidence="5" id="KW-0963">Cytoplasm</keyword>
<evidence type="ECO:0000256" key="3">
    <source>
        <dbReference type="ARBA" id="ARBA00022691"/>
    </source>
</evidence>
<comment type="function">
    <text evidence="5">Specifically methylates the pseudouridine at position 1915 (m3Psi1915) in 23S rRNA.</text>
</comment>
<dbReference type="NCBIfam" id="NF000986">
    <property type="entry name" value="PRK00103.1-4"/>
    <property type="match status" value="1"/>
</dbReference>
<evidence type="ECO:0000256" key="4">
    <source>
        <dbReference type="ARBA" id="ARBA00038303"/>
    </source>
</evidence>
<dbReference type="GO" id="GO:0005737">
    <property type="term" value="C:cytoplasm"/>
    <property type="evidence" value="ECO:0007669"/>
    <property type="project" value="UniProtKB-SubCell"/>
</dbReference>
<dbReference type="EC" id="2.1.1.177" evidence="5"/>
<dbReference type="HAMAP" id="MF_00658">
    <property type="entry name" value="23SrRNA_methyltr_H"/>
    <property type="match status" value="1"/>
</dbReference>
<comment type="caution">
    <text evidence="6">The sequence shown here is derived from an EMBL/GenBank/DDBJ whole genome shotgun (WGS) entry which is preliminary data.</text>
</comment>
<dbReference type="InterPro" id="IPR003742">
    <property type="entry name" value="RlmH-like"/>
</dbReference>
<evidence type="ECO:0000256" key="1">
    <source>
        <dbReference type="ARBA" id="ARBA00022603"/>
    </source>
</evidence>
<comment type="catalytic activity">
    <reaction evidence="5">
        <text>pseudouridine(1915) in 23S rRNA + S-adenosyl-L-methionine = N(3)-methylpseudouridine(1915) in 23S rRNA + S-adenosyl-L-homocysteine + H(+)</text>
        <dbReference type="Rhea" id="RHEA:42752"/>
        <dbReference type="Rhea" id="RHEA-COMP:10221"/>
        <dbReference type="Rhea" id="RHEA-COMP:10222"/>
        <dbReference type="ChEBI" id="CHEBI:15378"/>
        <dbReference type="ChEBI" id="CHEBI:57856"/>
        <dbReference type="ChEBI" id="CHEBI:59789"/>
        <dbReference type="ChEBI" id="CHEBI:65314"/>
        <dbReference type="ChEBI" id="CHEBI:74486"/>
        <dbReference type="EC" id="2.1.1.177"/>
    </reaction>
</comment>
<dbReference type="AlphaFoldDB" id="A0A4R2LDX2"/>
<proteinExistence type="inferred from homology"/>
<keyword evidence="5" id="KW-0698">rRNA processing</keyword>
<dbReference type="PANTHER" id="PTHR33603:SF1">
    <property type="entry name" value="RIBOSOMAL RNA LARGE SUBUNIT METHYLTRANSFERASE H"/>
    <property type="match status" value="1"/>
</dbReference>
<gene>
    <name evidence="5" type="primary">rlmH</name>
    <name evidence="6" type="ORF">EV699_11083</name>
</gene>
<comment type="subcellular location">
    <subcellularLocation>
        <location evidence="5">Cytoplasm</location>
    </subcellularLocation>
</comment>
<dbReference type="SUPFAM" id="SSF75217">
    <property type="entry name" value="alpha/beta knot"/>
    <property type="match status" value="1"/>
</dbReference>
<dbReference type="InterPro" id="IPR029028">
    <property type="entry name" value="Alpha/beta_knot_MTases"/>
</dbReference>
<dbReference type="OrthoDB" id="9806643at2"/>
<keyword evidence="2 5" id="KW-0808">Transferase</keyword>
<dbReference type="PIRSF" id="PIRSF004505">
    <property type="entry name" value="MT_bac"/>
    <property type="match status" value="1"/>
</dbReference>
<feature type="binding site" evidence="5">
    <location>
        <position position="73"/>
    </location>
    <ligand>
        <name>S-adenosyl-L-methionine</name>
        <dbReference type="ChEBI" id="CHEBI:59789"/>
    </ligand>
</feature>
<protein>
    <recommendedName>
        <fullName evidence="5">Ribosomal RNA large subunit methyltransferase H</fullName>
        <ecNumber evidence="5">2.1.1.177</ecNumber>
    </recommendedName>
    <alternativeName>
        <fullName evidence="5">23S rRNA (pseudouridine1915-N3)-methyltransferase</fullName>
    </alternativeName>
    <alternativeName>
        <fullName evidence="5">23S rRNA m3Psi1915 methyltransferase</fullName>
    </alternativeName>
    <alternativeName>
        <fullName evidence="5">rRNA (pseudouridine-N3-)-methyltransferase RlmH</fullName>
    </alternativeName>
</protein>
<dbReference type="NCBIfam" id="TIGR00246">
    <property type="entry name" value="tRNA_RlmH_YbeA"/>
    <property type="match status" value="1"/>
</dbReference>
<dbReference type="PANTHER" id="PTHR33603">
    <property type="entry name" value="METHYLTRANSFERASE"/>
    <property type="match status" value="1"/>
</dbReference>
<dbReference type="EMBL" id="SLWY01000010">
    <property type="protein sequence ID" value="TCO81058.1"/>
    <property type="molecule type" value="Genomic_DNA"/>
</dbReference>
<dbReference type="Proteomes" id="UP000295765">
    <property type="component" value="Unassembled WGS sequence"/>
</dbReference>
<sequence>MRILLLAVGQKMPAWVAAGYAEYAARLPRECGLELVEIAAGRRTRHADVARILRDEGERLLAALPRGARLVALDLRGRQDSTEELAARLGAWQHDGRDVALAIGGPEGLDPAVAARAEETWSLSRLTFPHPLVRVIVAEALYRAWSLSVGHPYHRA</sequence>
<keyword evidence="1 5" id="KW-0489">Methyltransferase</keyword>
<organism evidence="6 7">
    <name type="scientific">Plasticicumulans lactativorans</name>
    <dbReference type="NCBI Taxonomy" id="1133106"/>
    <lineage>
        <taxon>Bacteria</taxon>
        <taxon>Pseudomonadati</taxon>
        <taxon>Pseudomonadota</taxon>
        <taxon>Gammaproteobacteria</taxon>
        <taxon>Candidatus Competibacteraceae</taxon>
        <taxon>Plasticicumulans</taxon>
    </lineage>
</organism>